<dbReference type="GO" id="GO:0005829">
    <property type="term" value="C:cytosol"/>
    <property type="evidence" value="ECO:0007669"/>
    <property type="project" value="TreeGrafter"/>
</dbReference>
<proteinExistence type="predicted"/>
<dbReference type="PANTHER" id="PTHR33221:SF4">
    <property type="entry name" value="HTH-TYPE TRANSCRIPTIONAL REPRESSOR NSRR"/>
    <property type="match status" value="1"/>
</dbReference>
<dbReference type="InterPro" id="IPR036388">
    <property type="entry name" value="WH-like_DNA-bd_sf"/>
</dbReference>
<evidence type="ECO:0000313" key="3">
    <source>
        <dbReference type="Proteomes" id="UP000295210"/>
    </source>
</evidence>
<dbReference type="SUPFAM" id="SSF46785">
    <property type="entry name" value="Winged helix' DNA-binding domain"/>
    <property type="match status" value="1"/>
</dbReference>
<keyword evidence="3" id="KW-1185">Reference proteome</keyword>
<keyword evidence="1" id="KW-0238">DNA-binding</keyword>
<dbReference type="PROSITE" id="PS51197">
    <property type="entry name" value="HTH_RRF2_2"/>
    <property type="match status" value="1"/>
</dbReference>
<dbReference type="AlphaFoldDB" id="A0A4R1L694"/>
<dbReference type="NCBIfam" id="TIGR00738">
    <property type="entry name" value="rrf2_super"/>
    <property type="match status" value="1"/>
</dbReference>
<reference evidence="2 3" key="1">
    <citation type="submission" date="2019-03" db="EMBL/GenBank/DDBJ databases">
        <title>Genomic Encyclopedia of Type Strains, Phase IV (KMG-IV): sequencing the most valuable type-strain genomes for metagenomic binning, comparative biology and taxonomic classification.</title>
        <authorList>
            <person name="Goeker M."/>
        </authorList>
    </citation>
    <scope>NUCLEOTIDE SEQUENCE [LARGE SCALE GENOMIC DNA]</scope>
    <source>
        <strain evidence="2 3">DSM 103428</strain>
    </source>
</reference>
<dbReference type="Gene3D" id="1.10.10.10">
    <property type="entry name" value="Winged helix-like DNA-binding domain superfamily/Winged helix DNA-binding domain"/>
    <property type="match status" value="1"/>
</dbReference>
<organism evidence="2 3">
    <name type="scientific">Acidipila rosea</name>
    <dbReference type="NCBI Taxonomy" id="768535"/>
    <lineage>
        <taxon>Bacteria</taxon>
        <taxon>Pseudomonadati</taxon>
        <taxon>Acidobacteriota</taxon>
        <taxon>Terriglobia</taxon>
        <taxon>Terriglobales</taxon>
        <taxon>Acidobacteriaceae</taxon>
        <taxon>Acidipila</taxon>
    </lineage>
</organism>
<dbReference type="EMBL" id="SMGK01000003">
    <property type="protein sequence ID" value="TCK72543.1"/>
    <property type="molecule type" value="Genomic_DNA"/>
</dbReference>
<dbReference type="InterPro" id="IPR036390">
    <property type="entry name" value="WH_DNA-bd_sf"/>
</dbReference>
<accession>A0A4R1L694</accession>
<dbReference type="InterPro" id="IPR000944">
    <property type="entry name" value="Tscrpt_reg_Rrf2"/>
</dbReference>
<dbReference type="GO" id="GO:0003677">
    <property type="term" value="F:DNA binding"/>
    <property type="evidence" value="ECO:0007669"/>
    <property type="project" value="UniProtKB-KW"/>
</dbReference>
<comment type="caution">
    <text evidence="2">The sequence shown here is derived from an EMBL/GenBank/DDBJ whole genome shotgun (WGS) entry which is preliminary data.</text>
</comment>
<sequence length="171" mass="18991">MKCSHPIPPLLLPLHGRDTIWKDVAGTMQLTRFSDLSLRTLMYLASREEPMDAMVTARAVSTLFNVPYAHMVKVVHRLGQQGWIITTKGERGGLRLARSPESIRIGDVLRSTEPEHAVIDCFTQPCPLRGNCLLKNALDEGYAAFFTRMNNFTLAEVASTPLLKDLVAISA</sequence>
<name>A0A4R1L694_9BACT</name>
<protein>
    <submittedName>
        <fullName evidence="2">BadM/Rrf2 family transcriptional regulator</fullName>
    </submittedName>
</protein>
<evidence type="ECO:0000313" key="2">
    <source>
        <dbReference type="EMBL" id="TCK72543.1"/>
    </source>
</evidence>
<dbReference type="Proteomes" id="UP000295210">
    <property type="component" value="Unassembled WGS sequence"/>
</dbReference>
<gene>
    <name evidence="2" type="ORF">C7378_2125</name>
</gene>
<evidence type="ECO:0000256" key="1">
    <source>
        <dbReference type="ARBA" id="ARBA00023125"/>
    </source>
</evidence>
<dbReference type="Pfam" id="PF02082">
    <property type="entry name" value="Rrf2"/>
    <property type="match status" value="1"/>
</dbReference>
<dbReference type="GO" id="GO:0003700">
    <property type="term" value="F:DNA-binding transcription factor activity"/>
    <property type="evidence" value="ECO:0007669"/>
    <property type="project" value="TreeGrafter"/>
</dbReference>
<dbReference type="PANTHER" id="PTHR33221">
    <property type="entry name" value="WINGED HELIX-TURN-HELIX TRANSCRIPTIONAL REGULATOR, RRF2 FAMILY"/>
    <property type="match status" value="1"/>
</dbReference>